<keyword evidence="4" id="KW-0479">Metal-binding</keyword>
<keyword evidence="6" id="KW-0833">Ubl conjugation pathway</keyword>
<feature type="compositionally biased region" description="Basic and acidic residues" evidence="9">
    <location>
        <begin position="197"/>
        <end position="210"/>
    </location>
</feature>
<dbReference type="InterPro" id="IPR045191">
    <property type="entry name" value="MBR1/2-like"/>
</dbReference>
<keyword evidence="7" id="KW-0862">Zinc</keyword>
<evidence type="ECO:0000256" key="7">
    <source>
        <dbReference type="ARBA" id="ARBA00022833"/>
    </source>
</evidence>
<name>A0AAP0WVV3_LIQFO</name>
<dbReference type="EC" id="2.3.2.27" evidence="2"/>
<evidence type="ECO:0000313" key="12">
    <source>
        <dbReference type="Proteomes" id="UP001415857"/>
    </source>
</evidence>
<dbReference type="SMART" id="SM00184">
    <property type="entry name" value="RING"/>
    <property type="match status" value="1"/>
</dbReference>
<dbReference type="GO" id="GO:0061630">
    <property type="term" value="F:ubiquitin protein ligase activity"/>
    <property type="evidence" value="ECO:0007669"/>
    <property type="project" value="UniProtKB-EC"/>
</dbReference>
<dbReference type="EMBL" id="JBBPBK010000009">
    <property type="protein sequence ID" value="KAK9278501.1"/>
    <property type="molecule type" value="Genomic_DNA"/>
</dbReference>
<evidence type="ECO:0000256" key="5">
    <source>
        <dbReference type="ARBA" id="ARBA00022771"/>
    </source>
</evidence>
<evidence type="ECO:0000256" key="1">
    <source>
        <dbReference type="ARBA" id="ARBA00000900"/>
    </source>
</evidence>
<dbReference type="Proteomes" id="UP001415857">
    <property type="component" value="Unassembled WGS sequence"/>
</dbReference>
<accession>A0AAP0WVV3</accession>
<protein>
    <recommendedName>
        <fullName evidence="2">RING-type E3 ubiquitin transferase</fullName>
        <ecNumber evidence="2">2.3.2.27</ecNumber>
    </recommendedName>
</protein>
<comment type="caution">
    <text evidence="11">The sequence shown here is derived from an EMBL/GenBank/DDBJ whole genome shotgun (WGS) entry which is preliminary data.</text>
</comment>
<dbReference type="Pfam" id="PF13639">
    <property type="entry name" value="zf-RING_2"/>
    <property type="match status" value="1"/>
</dbReference>
<evidence type="ECO:0000256" key="4">
    <source>
        <dbReference type="ARBA" id="ARBA00022723"/>
    </source>
</evidence>
<feature type="compositionally biased region" description="Basic residues" evidence="9">
    <location>
        <begin position="116"/>
        <end position="130"/>
    </location>
</feature>
<feature type="region of interest" description="Disordered" evidence="9">
    <location>
        <begin position="59"/>
        <end position="82"/>
    </location>
</feature>
<feature type="compositionally biased region" description="Pro residues" evidence="9">
    <location>
        <begin position="145"/>
        <end position="155"/>
    </location>
</feature>
<dbReference type="InterPro" id="IPR013083">
    <property type="entry name" value="Znf_RING/FYVE/PHD"/>
</dbReference>
<evidence type="ECO:0000256" key="2">
    <source>
        <dbReference type="ARBA" id="ARBA00012483"/>
    </source>
</evidence>
<sequence length="389" mass="42963">MPGIAENSTIAEHIRLRRPRNQASISYSDPTTPHIPSLIQSTRCKSSISSLLFSTFSTNTTTTTTTTNDDTDTTANNSNKKKNFTTSTFRGLGCAAPPQVSVPAVIRTSADWQEKKVRKKKQKKKSKTHQYQHQAVAMEGNTATNPPPPPPPPPAAAAAASSSSAPSDVWCGPGIGFSAADASVDCVVSRRNVSGRGKVDGEKVNPRERSSYTARRTANPEHISLLDFDSAFGPTHSGSDVFGARYYRHVRHRSPEGLAEILMLQSSLLMGGRLDGHDRFREWRLDVDNMTYEELLELGDRIGYVSTGLREDEIGRCLRKIKLSILDNMPSHLPRGMETKCSICQEEYEENDEMGKLNCGHTYHLHCIKHWLVQKNTCPVCKSEVAAQH</sequence>
<dbReference type="AlphaFoldDB" id="A0AAP0WVV3"/>
<evidence type="ECO:0000256" key="3">
    <source>
        <dbReference type="ARBA" id="ARBA00022679"/>
    </source>
</evidence>
<reference evidence="11 12" key="1">
    <citation type="journal article" date="2024" name="Plant J.">
        <title>Genome sequences and population genomics reveal climatic adaptation and genomic divergence between two closely related sweetgum species.</title>
        <authorList>
            <person name="Xu W.Q."/>
            <person name="Ren C.Q."/>
            <person name="Zhang X.Y."/>
            <person name="Comes H.P."/>
            <person name="Liu X.H."/>
            <person name="Li Y.G."/>
            <person name="Kettle C.J."/>
            <person name="Jalonen R."/>
            <person name="Gaisberger H."/>
            <person name="Ma Y.Z."/>
            <person name="Qiu Y.X."/>
        </authorList>
    </citation>
    <scope>NUCLEOTIDE SEQUENCE [LARGE SCALE GENOMIC DNA]</scope>
    <source>
        <strain evidence="11">Hangzhou</strain>
    </source>
</reference>
<feature type="region of interest" description="Disordered" evidence="9">
    <location>
        <begin position="196"/>
        <end position="215"/>
    </location>
</feature>
<dbReference type="PROSITE" id="PS50089">
    <property type="entry name" value="ZF_RING_2"/>
    <property type="match status" value="1"/>
</dbReference>
<keyword evidence="3" id="KW-0808">Transferase</keyword>
<feature type="region of interest" description="Disordered" evidence="9">
    <location>
        <begin position="112"/>
        <end position="164"/>
    </location>
</feature>
<dbReference type="PANTHER" id="PTHR22937:SF122">
    <property type="entry name" value="RING-TYPE E3 UBIQUITIN TRANSFERASE"/>
    <property type="match status" value="1"/>
</dbReference>
<dbReference type="FunFam" id="3.30.40.10:FF:000451">
    <property type="entry name" value="E3 ubiquitin-protein ligase rnf12-A"/>
    <property type="match status" value="1"/>
</dbReference>
<dbReference type="Gene3D" id="3.30.40.10">
    <property type="entry name" value="Zinc/RING finger domain, C3HC4 (zinc finger)"/>
    <property type="match status" value="1"/>
</dbReference>
<evidence type="ECO:0000256" key="9">
    <source>
        <dbReference type="SAM" id="MobiDB-lite"/>
    </source>
</evidence>
<gene>
    <name evidence="11" type="ORF">L1049_028067</name>
</gene>
<keyword evidence="12" id="KW-1185">Reference proteome</keyword>
<feature type="domain" description="RING-type" evidence="10">
    <location>
        <begin position="341"/>
        <end position="382"/>
    </location>
</feature>
<keyword evidence="5 8" id="KW-0863">Zinc-finger</keyword>
<comment type="catalytic activity">
    <reaction evidence="1">
        <text>S-ubiquitinyl-[E2 ubiquitin-conjugating enzyme]-L-cysteine + [acceptor protein]-L-lysine = [E2 ubiquitin-conjugating enzyme]-L-cysteine + N(6)-ubiquitinyl-[acceptor protein]-L-lysine.</text>
        <dbReference type="EC" id="2.3.2.27"/>
    </reaction>
</comment>
<dbReference type="PANTHER" id="PTHR22937">
    <property type="entry name" value="E3 UBIQUITIN-PROTEIN LIGASE RNF165"/>
    <property type="match status" value="1"/>
</dbReference>
<evidence type="ECO:0000256" key="8">
    <source>
        <dbReference type="PROSITE-ProRule" id="PRU00175"/>
    </source>
</evidence>
<dbReference type="SUPFAM" id="SSF57850">
    <property type="entry name" value="RING/U-box"/>
    <property type="match status" value="1"/>
</dbReference>
<dbReference type="InterPro" id="IPR001841">
    <property type="entry name" value="Znf_RING"/>
</dbReference>
<dbReference type="GO" id="GO:0008270">
    <property type="term" value="F:zinc ion binding"/>
    <property type="evidence" value="ECO:0007669"/>
    <property type="project" value="UniProtKB-KW"/>
</dbReference>
<proteinExistence type="predicted"/>
<organism evidence="11 12">
    <name type="scientific">Liquidambar formosana</name>
    <name type="common">Formosan gum</name>
    <dbReference type="NCBI Taxonomy" id="63359"/>
    <lineage>
        <taxon>Eukaryota</taxon>
        <taxon>Viridiplantae</taxon>
        <taxon>Streptophyta</taxon>
        <taxon>Embryophyta</taxon>
        <taxon>Tracheophyta</taxon>
        <taxon>Spermatophyta</taxon>
        <taxon>Magnoliopsida</taxon>
        <taxon>eudicotyledons</taxon>
        <taxon>Gunneridae</taxon>
        <taxon>Pentapetalae</taxon>
        <taxon>Saxifragales</taxon>
        <taxon>Altingiaceae</taxon>
        <taxon>Liquidambar</taxon>
    </lineage>
</organism>
<evidence type="ECO:0000313" key="11">
    <source>
        <dbReference type="EMBL" id="KAK9278501.1"/>
    </source>
</evidence>
<evidence type="ECO:0000259" key="10">
    <source>
        <dbReference type="PROSITE" id="PS50089"/>
    </source>
</evidence>
<evidence type="ECO:0000256" key="6">
    <source>
        <dbReference type="ARBA" id="ARBA00022786"/>
    </source>
</evidence>